<organism evidence="3">
    <name type="scientific">Caldilineaceae bacterium SB0662_bin_9</name>
    <dbReference type="NCBI Taxonomy" id="2605258"/>
    <lineage>
        <taxon>Bacteria</taxon>
        <taxon>Bacillati</taxon>
        <taxon>Chloroflexota</taxon>
        <taxon>Caldilineae</taxon>
        <taxon>Caldilineales</taxon>
        <taxon>Caldilineaceae</taxon>
    </lineage>
</organism>
<dbReference type="SUPFAM" id="SSF53850">
    <property type="entry name" value="Periplasmic binding protein-like II"/>
    <property type="match status" value="1"/>
</dbReference>
<sequence>MLTTKLKPGLAMAALGLLLAAVLAACGPVAAPAAEEPMMEEPAAEEAMPEGQYGESPILAERVAAGELPPVEERLPVQPFVVSNRMLAVSYDTEVGKYGGTMRLPQDSPGGDPHFYIGSNEYLLWAPGAFNYDMGIVGNVLLDWEVNEDNDSFTFHMREGLKWSDGVPVTTDDVDFAVNDVMFHDEITPSKPTFLHTAQDREAGFATIEILDDYTYTVAFDGRYGSFPAALAVASWRGYQDFLKPRHYLEQFHADYADADELAAKLDEEGIEEGQWYNLFNAKQMPGNLWRAVGEAGFGHPVLTPWVLTEFGGGSWTFDRNPYYFKVDRAGNQLPYIDQVQMLLMQDRESTVLQILSGEVDYLGERSSLNNLPLLKQAETEGVLNVIIPRMHRTPINFMLNLTYPDPAWRKVTNDVRFRQAMTLAINKQEIIDTFYLGEFGQLPVHTNYPEFNIEKANQILDEMGMSERDANGFRLGPDGDPFQIIFEPGPLSQDHVPMTELIAEYWKAVGIDTDVKAGEWSLINQKFMANDLQGTAIWNVMDMWPSVGWFDYLPDRWGRAWVQYMNSNGEIGEEPPDEVKEIYDLHNRFLRAPLGSQENKDILEEIFVNQRDNYWTFNPVEFSYYPTSTSARIKNVPKGRVEEMGIVFMHSMEEWYIDE</sequence>
<dbReference type="Gene3D" id="3.40.190.10">
    <property type="entry name" value="Periplasmic binding protein-like II"/>
    <property type="match status" value="1"/>
</dbReference>
<proteinExistence type="predicted"/>
<gene>
    <name evidence="3" type="ORF">F4Y08_15325</name>
</gene>
<dbReference type="InterPro" id="IPR039424">
    <property type="entry name" value="SBP_5"/>
</dbReference>
<evidence type="ECO:0000313" key="3">
    <source>
        <dbReference type="EMBL" id="MYD91679.1"/>
    </source>
</evidence>
<feature type="chain" id="PRO_5025562649" description="Solute-binding protein family 5 domain-containing protein" evidence="1">
    <location>
        <begin position="34"/>
        <end position="660"/>
    </location>
</feature>
<dbReference type="PANTHER" id="PTHR30290">
    <property type="entry name" value="PERIPLASMIC BINDING COMPONENT OF ABC TRANSPORTER"/>
    <property type="match status" value="1"/>
</dbReference>
<accession>A0A6B1DVF2</accession>
<feature type="domain" description="Solute-binding protein family 5" evidence="2">
    <location>
        <begin position="136"/>
        <end position="554"/>
    </location>
</feature>
<evidence type="ECO:0000256" key="1">
    <source>
        <dbReference type="SAM" id="SignalP"/>
    </source>
</evidence>
<keyword evidence="1" id="KW-0732">Signal</keyword>
<dbReference type="GO" id="GO:0015833">
    <property type="term" value="P:peptide transport"/>
    <property type="evidence" value="ECO:0007669"/>
    <property type="project" value="TreeGrafter"/>
</dbReference>
<evidence type="ECO:0000259" key="2">
    <source>
        <dbReference type="Pfam" id="PF00496"/>
    </source>
</evidence>
<dbReference type="Gene3D" id="3.10.105.10">
    <property type="entry name" value="Dipeptide-binding Protein, Domain 3"/>
    <property type="match status" value="1"/>
</dbReference>
<dbReference type="PROSITE" id="PS51257">
    <property type="entry name" value="PROKAR_LIPOPROTEIN"/>
    <property type="match status" value="1"/>
</dbReference>
<reference evidence="3" key="1">
    <citation type="submission" date="2019-09" db="EMBL/GenBank/DDBJ databases">
        <title>Characterisation of the sponge microbiome using genome-centric metagenomics.</title>
        <authorList>
            <person name="Engelberts J.P."/>
            <person name="Robbins S.J."/>
            <person name="De Goeij J.M."/>
            <person name="Aranda M."/>
            <person name="Bell S.C."/>
            <person name="Webster N.S."/>
        </authorList>
    </citation>
    <scope>NUCLEOTIDE SEQUENCE</scope>
    <source>
        <strain evidence="3">SB0662_bin_9</strain>
    </source>
</reference>
<dbReference type="Pfam" id="PF00496">
    <property type="entry name" value="SBP_bac_5"/>
    <property type="match status" value="1"/>
</dbReference>
<name>A0A6B1DVF2_9CHLR</name>
<comment type="caution">
    <text evidence="3">The sequence shown here is derived from an EMBL/GenBank/DDBJ whole genome shotgun (WGS) entry which is preliminary data.</text>
</comment>
<feature type="signal peptide" evidence="1">
    <location>
        <begin position="1"/>
        <end position="33"/>
    </location>
</feature>
<dbReference type="EMBL" id="VXPY01000107">
    <property type="protein sequence ID" value="MYD91679.1"/>
    <property type="molecule type" value="Genomic_DNA"/>
</dbReference>
<dbReference type="PANTHER" id="PTHR30290:SF62">
    <property type="entry name" value="OLIGOPEPTIDE ABC TRANSPORTER, PERIPLASMIC OLIGOPEPTIDE-BINDING PROTEIN"/>
    <property type="match status" value="1"/>
</dbReference>
<protein>
    <recommendedName>
        <fullName evidence="2">Solute-binding protein family 5 domain-containing protein</fullName>
    </recommendedName>
</protein>
<dbReference type="GO" id="GO:1904680">
    <property type="term" value="F:peptide transmembrane transporter activity"/>
    <property type="evidence" value="ECO:0007669"/>
    <property type="project" value="TreeGrafter"/>
</dbReference>
<dbReference type="InterPro" id="IPR000914">
    <property type="entry name" value="SBP_5_dom"/>
</dbReference>
<dbReference type="AlphaFoldDB" id="A0A6B1DVF2"/>